<organism evidence="2 3">
    <name type="scientific">Salinirubrum litoreum</name>
    <dbReference type="NCBI Taxonomy" id="1126234"/>
    <lineage>
        <taxon>Archaea</taxon>
        <taxon>Methanobacteriati</taxon>
        <taxon>Methanobacteriota</taxon>
        <taxon>Stenosarchaea group</taxon>
        <taxon>Halobacteria</taxon>
        <taxon>Halobacteriales</taxon>
        <taxon>Haloferacaceae</taxon>
        <taxon>Salinirubrum</taxon>
    </lineage>
</organism>
<accession>A0ABD5R730</accession>
<dbReference type="Proteomes" id="UP001596201">
    <property type="component" value="Unassembled WGS sequence"/>
</dbReference>
<dbReference type="RefSeq" id="WP_227228819.1">
    <property type="nucleotide sequence ID" value="NZ_JAJCVJ010000001.1"/>
</dbReference>
<feature type="transmembrane region" description="Helical" evidence="1">
    <location>
        <begin position="62"/>
        <end position="79"/>
    </location>
</feature>
<keyword evidence="1" id="KW-1133">Transmembrane helix</keyword>
<evidence type="ECO:0000313" key="2">
    <source>
        <dbReference type="EMBL" id="MFC5365856.1"/>
    </source>
</evidence>
<comment type="caution">
    <text evidence="2">The sequence shown here is derived from an EMBL/GenBank/DDBJ whole genome shotgun (WGS) entry which is preliminary data.</text>
</comment>
<feature type="transmembrane region" description="Helical" evidence="1">
    <location>
        <begin position="32"/>
        <end position="50"/>
    </location>
</feature>
<sequence length="85" mass="9103">MSGASSTPADYLPSFDAPVESIRATALRTAAAPIRFVGFWAAVALPFLYLPLLWQGLEANELTVFVGLLGLHLLALVVGHNHRSD</sequence>
<gene>
    <name evidence="2" type="ORF">ACFPJ5_02830</name>
</gene>
<name>A0ABD5R730_9EURY</name>
<keyword evidence="1" id="KW-0472">Membrane</keyword>
<dbReference type="AlphaFoldDB" id="A0ABD5R730"/>
<evidence type="ECO:0000256" key="1">
    <source>
        <dbReference type="SAM" id="Phobius"/>
    </source>
</evidence>
<dbReference type="EMBL" id="JBHSKX010000001">
    <property type="protein sequence ID" value="MFC5365856.1"/>
    <property type="molecule type" value="Genomic_DNA"/>
</dbReference>
<evidence type="ECO:0000313" key="3">
    <source>
        <dbReference type="Proteomes" id="UP001596201"/>
    </source>
</evidence>
<protein>
    <recommendedName>
        <fullName evidence="4">Acyl-CoA desaturase</fullName>
    </recommendedName>
</protein>
<reference evidence="2 3" key="1">
    <citation type="journal article" date="2019" name="Int. J. Syst. Evol. Microbiol.">
        <title>The Global Catalogue of Microorganisms (GCM) 10K type strain sequencing project: providing services to taxonomists for standard genome sequencing and annotation.</title>
        <authorList>
            <consortium name="The Broad Institute Genomics Platform"/>
            <consortium name="The Broad Institute Genome Sequencing Center for Infectious Disease"/>
            <person name="Wu L."/>
            <person name="Ma J."/>
        </authorList>
    </citation>
    <scope>NUCLEOTIDE SEQUENCE [LARGE SCALE GENOMIC DNA]</scope>
    <source>
        <strain evidence="2 3">CGMCC 1.12237</strain>
    </source>
</reference>
<dbReference type="Pfam" id="PF26071">
    <property type="entry name" value="DUF8028"/>
    <property type="match status" value="1"/>
</dbReference>
<keyword evidence="1" id="KW-0812">Transmembrane</keyword>
<proteinExistence type="predicted"/>
<dbReference type="InterPro" id="IPR058341">
    <property type="entry name" value="DUF8028"/>
</dbReference>
<keyword evidence="3" id="KW-1185">Reference proteome</keyword>
<evidence type="ECO:0008006" key="4">
    <source>
        <dbReference type="Google" id="ProtNLM"/>
    </source>
</evidence>